<evidence type="ECO:0000256" key="2">
    <source>
        <dbReference type="SAM" id="Phobius"/>
    </source>
</evidence>
<feature type="domain" description="YhdP central" evidence="3">
    <location>
        <begin position="363"/>
        <end position="1212"/>
    </location>
</feature>
<dbReference type="PANTHER" id="PTHR38690:SF1">
    <property type="entry name" value="PROTEASE"/>
    <property type="match status" value="1"/>
</dbReference>
<dbReference type="AlphaFoldDB" id="A9IJX2"/>
<feature type="transmembrane region" description="Helical" evidence="2">
    <location>
        <begin position="38"/>
        <end position="61"/>
    </location>
</feature>
<feature type="domain" description="YhdP central" evidence="3">
    <location>
        <begin position="34"/>
        <end position="332"/>
    </location>
</feature>
<dbReference type="InterPro" id="IPR025263">
    <property type="entry name" value="YhdP_central"/>
</dbReference>
<protein>
    <recommendedName>
        <fullName evidence="3">YhdP central domain-containing protein</fullName>
    </recommendedName>
</protein>
<reference evidence="4 5" key="1">
    <citation type="journal article" date="2008" name="BMC Genomics">
        <title>The missing link: Bordetella petrii is endowed with both the metabolic versatility of environmental bacteria and virulence traits of pathogenic Bordetellae.</title>
        <authorList>
            <person name="Gross R."/>
            <person name="Guzman C.A."/>
            <person name="Sebaihia M."/>
            <person name="Martins Dos Santos V.A."/>
            <person name="Pieper D.H."/>
            <person name="Koebnik R."/>
            <person name="Lechner M."/>
            <person name="Bartels D."/>
            <person name="Buhrmester J."/>
            <person name="Choudhuri J.V."/>
            <person name="Ebensen T."/>
            <person name="Gaigalat L."/>
            <person name="Herrmann S."/>
            <person name="Khachane A.N."/>
            <person name="Larisch C."/>
            <person name="Link S."/>
            <person name="Linke B."/>
            <person name="Meyer F."/>
            <person name="Mormann S."/>
            <person name="Nakunst D."/>
            <person name="Rueckert C."/>
            <person name="Schneiker-Bekel S."/>
            <person name="Schulze K."/>
            <person name="Vorhoelter F.J."/>
            <person name="Yevsa T."/>
            <person name="Engle J.T."/>
            <person name="Goldman W.E."/>
            <person name="Puehler A."/>
            <person name="Goebel U.B."/>
            <person name="Goesmann A."/>
            <person name="Bloecker H."/>
            <person name="Kaiser O."/>
            <person name="Martinez-Arias R."/>
        </authorList>
    </citation>
    <scope>NUCLEOTIDE SEQUENCE [LARGE SCALE GENOMIC DNA]</scope>
    <source>
        <strain evidence="5">ATCC BAA-461 / DSM 12804 / CCUG 43448 / CIP 107267 / Se-1111R</strain>
    </source>
</reference>
<keyword evidence="2" id="KW-0472">Membrane</keyword>
<dbReference type="Proteomes" id="UP000001225">
    <property type="component" value="Chromosome"/>
</dbReference>
<dbReference type="EMBL" id="AM902716">
    <property type="protein sequence ID" value="CAP42307.1"/>
    <property type="molecule type" value="Genomic_DNA"/>
</dbReference>
<dbReference type="eggNOG" id="COG3164">
    <property type="taxonomic scope" value="Bacteria"/>
</dbReference>
<evidence type="ECO:0000256" key="1">
    <source>
        <dbReference type="SAM" id="MobiDB-lite"/>
    </source>
</evidence>
<dbReference type="NCBIfam" id="TIGR02099">
    <property type="entry name" value="YhdP family protein"/>
    <property type="match status" value="1"/>
</dbReference>
<organism evidence="4 5">
    <name type="scientific">Bordetella petrii (strain ATCC BAA-461 / DSM 12804 / CCUG 43448 / CIP 107267 / Se-1111R)</name>
    <dbReference type="NCBI Taxonomy" id="340100"/>
    <lineage>
        <taxon>Bacteria</taxon>
        <taxon>Pseudomonadati</taxon>
        <taxon>Pseudomonadota</taxon>
        <taxon>Betaproteobacteria</taxon>
        <taxon>Burkholderiales</taxon>
        <taxon>Alcaligenaceae</taxon>
        <taxon>Bordetella</taxon>
    </lineage>
</organism>
<gene>
    <name evidence="4" type="ordered locus">Bpet1968</name>
</gene>
<keyword evidence="2" id="KW-0812">Transmembrane</keyword>
<sequence length="1233" mass="131511">MGADGQTGRRVSGIRGRYPKTPRPAHSSVSLPAKVTRFLCWSALAVYVVAAVVLLGLRYWVLPNIDQWRPRIEAYASEALGARVEIGRLQADWRGLNPRLKLTALSIYDQQPEPVLTLPSVSAVLGWRSVLLLSPSLLSLRIDGPELRVRRDAGGRLWVAGQSIDLNAPHDAGRSSRLVQWLGSQRDLALANATVHWNDEYRQAPEVTLRNVSLRLYNGALAHRFALSAEPPPALARELSLRGRFTRNPLLTGRQRWTGELYAEVDDAEPSAWAPWLAVPRIAGRAATRAWLTLEQGAVTDVTADAALRDVRWQAAGDATAIGLAGATLRVQGAPGDVVQFADVPLARGEDGAGMALRGELTGLSANLPHTFDPPLLQADTVRIDASLRRPAGQPAVVDVRQLDIANADLDARLRGRWSAQGKTAAGTADFHGNLARAAMPAIYKYLPLTVNADAREWLAHGLPAGQARDAAVTVKGDLDDFPFEDPDDVGEFRIAGAYSGAIVDYAPAHGDTKGWPRLENLAGNFAVDKAGLSLDSPGGAIAHTGDGQTVTLGAVTASIPDMEHQATLHVDGQTSGPVPAYLALAANSPLGGLLDGALDSAEGTGAWQVALKLEVPLLDAENTKVDGRIAFAGNSFRFVPLMPELRQLQGDLHFSERGVSTDELRTEFLGGAATIAGKLEHDGDALRLAGTLPASGLAQLSDSPLMARVTGQTQYRGQLGYGSGGVLDISVESDLAGLAIDLPAPVGKARSETRALKARWSPSPGAAGKRDQLSVSLDAGLALQLEHDRAAPRGAPYFARGALGVNRPAALPSSGLAVDIQMPELDLDAWEKIGDEAQASGKGRKGAGKSQAVLPMLSRIGLQTGRLQVAGWTLDDLKLNATRPQPEHWQVGIESRQAAGSLSWQEASGAIAGQVTARLTHLALGGQEAQGAMQDVPEASGDDLSDIPAIDLRAERFSLYGHEVGALEVQGTNLERGKSWRLDKLRIANEAATLDATGNWRLDGAQRGLTVDAKADFKDLGGFIDRIGYKQVVAGGSGTVQGKLTWRDLPWSHDLANIDGQARVSLDKGRLINVNSRSARLLELLSLQSLQRLAKLEFNPTDLLRDGFPFDTIRGDMKLSRGILHSEGYKLNSPVATIVLAGDTDIVAERWNLRAVVIPNLDASGAAVVTALAVNPLIGLGAFVTQWLLKQPLARAMTMEYAVTGSWDDPKLEPVETKPEPKPGPVSEYIEH</sequence>
<feature type="compositionally biased region" description="Basic and acidic residues" evidence="1">
    <location>
        <begin position="1209"/>
        <end position="1222"/>
    </location>
</feature>
<proteinExistence type="predicted"/>
<dbReference type="InterPro" id="IPR011836">
    <property type="entry name" value="YhdP"/>
</dbReference>
<dbReference type="Pfam" id="PF13116">
    <property type="entry name" value="YhdP"/>
    <property type="match status" value="2"/>
</dbReference>
<feature type="region of interest" description="Disordered" evidence="1">
    <location>
        <begin position="1"/>
        <end position="26"/>
    </location>
</feature>
<evidence type="ECO:0000313" key="5">
    <source>
        <dbReference type="Proteomes" id="UP000001225"/>
    </source>
</evidence>
<accession>A9IJX2</accession>
<evidence type="ECO:0000259" key="3">
    <source>
        <dbReference type="Pfam" id="PF13116"/>
    </source>
</evidence>
<evidence type="ECO:0000313" key="4">
    <source>
        <dbReference type="EMBL" id="CAP42307.1"/>
    </source>
</evidence>
<dbReference type="KEGG" id="bpt:Bpet1968"/>
<dbReference type="STRING" id="94624.Bpet1968"/>
<keyword evidence="5" id="KW-1185">Reference proteome</keyword>
<name>A9IJX2_BORPD</name>
<keyword evidence="2" id="KW-1133">Transmembrane helix</keyword>
<dbReference type="PANTHER" id="PTHR38690">
    <property type="entry name" value="PROTEASE-RELATED"/>
    <property type="match status" value="1"/>
</dbReference>
<feature type="region of interest" description="Disordered" evidence="1">
    <location>
        <begin position="1209"/>
        <end position="1233"/>
    </location>
</feature>